<keyword evidence="1" id="KW-1133">Transmembrane helix</keyword>
<gene>
    <name evidence="2" type="ORF">C8N42_105133</name>
</gene>
<proteinExistence type="predicted"/>
<reference evidence="2 3" key="1">
    <citation type="submission" date="2018-04" db="EMBL/GenBank/DDBJ databases">
        <title>Genomic Encyclopedia of Archaeal and Bacterial Type Strains, Phase II (KMG-II): from individual species to whole genera.</title>
        <authorList>
            <person name="Goeker M."/>
        </authorList>
    </citation>
    <scope>NUCLEOTIDE SEQUENCE [LARGE SCALE GENOMIC DNA]</scope>
    <source>
        <strain evidence="2 3">DSM 100434</strain>
    </source>
</reference>
<protein>
    <submittedName>
        <fullName evidence="2">Uncharacterized protein</fullName>
    </submittedName>
</protein>
<evidence type="ECO:0000256" key="1">
    <source>
        <dbReference type="SAM" id="Phobius"/>
    </source>
</evidence>
<dbReference type="EMBL" id="QAOH01000005">
    <property type="protein sequence ID" value="PTQ73432.1"/>
    <property type="molecule type" value="Genomic_DNA"/>
</dbReference>
<keyword evidence="1" id="KW-0812">Transmembrane</keyword>
<dbReference type="AlphaFoldDB" id="A0A2T5HPD3"/>
<keyword evidence="1" id="KW-0472">Membrane</keyword>
<name>A0A2T5HPD3_9RHOB</name>
<dbReference type="OrthoDB" id="7847741at2"/>
<keyword evidence="3" id="KW-1185">Reference proteome</keyword>
<dbReference type="Proteomes" id="UP000244077">
    <property type="component" value="Unassembled WGS sequence"/>
</dbReference>
<evidence type="ECO:0000313" key="2">
    <source>
        <dbReference type="EMBL" id="PTQ73432.1"/>
    </source>
</evidence>
<dbReference type="RefSeq" id="WP_107816137.1">
    <property type="nucleotide sequence ID" value="NZ_QAOH01000005.1"/>
</dbReference>
<accession>A0A2T5HPD3</accession>
<organism evidence="2 3">
    <name type="scientific">Celeribacter persicus</name>
    <dbReference type="NCBI Taxonomy" id="1651082"/>
    <lineage>
        <taxon>Bacteria</taxon>
        <taxon>Pseudomonadati</taxon>
        <taxon>Pseudomonadota</taxon>
        <taxon>Alphaproteobacteria</taxon>
        <taxon>Rhodobacterales</taxon>
        <taxon>Roseobacteraceae</taxon>
        <taxon>Celeribacter</taxon>
    </lineage>
</organism>
<feature type="transmembrane region" description="Helical" evidence="1">
    <location>
        <begin position="6"/>
        <end position="27"/>
    </location>
</feature>
<sequence>MDAKLWPQLSLTMLVISIVIAGLITVGGPEAGRVEKRDDQRYRELQDVRRQLDCLARAGGESLPAEIIETETCSSALSEGALLLSEGYRYLPQDDGNYLLCATFEDIDKLRQRYLRGEIDSGGCINGTIN</sequence>
<comment type="caution">
    <text evidence="2">The sequence shown here is derived from an EMBL/GenBank/DDBJ whole genome shotgun (WGS) entry which is preliminary data.</text>
</comment>
<evidence type="ECO:0000313" key="3">
    <source>
        <dbReference type="Proteomes" id="UP000244077"/>
    </source>
</evidence>